<dbReference type="Proteomes" id="UP001208570">
    <property type="component" value="Unassembled WGS sequence"/>
</dbReference>
<sequence length="140" mass="16415">DSIWRHIQSPELQRHYEEDNVFRLFCGQVDALALLPPDEVQEGMEYLRSTMPDEAAPLIEYFDSTYVSGTLCHRRDNRVTHPDGVIPPIRLRSSPPLFPPRKWDMHQVNLDNNRVQTMFAKTKTTSLPDYWDMAIHLCYI</sequence>
<comment type="caution">
    <text evidence="1">The sequence shown here is derived from an EMBL/GenBank/DDBJ whole genome shotgun (WGS) entry which is preliminary data.</text>
</comment>
<organism evidence="1 2">
    <name type="scientific">Paralvinella palmiformis</name>
    <dbReference type="NCBI Taxonomy" id="53620"/>
    <lineage>
        <taxon>Eukaryota</taxon>
        <taxon>Metazoa</taxon>
        <taxon>Spiralia</taxon>
        <taxon>Lophotrochozoa</taxon>
        <taxon>Annelida</taxon>
        <taxon>Polychaeta</taxon>
        <taxon>Sedentaria</taxon>
        <taxon>Canalipalpata</taxon>
        <taxon>Terebellida</taxon>
        <taxon>Terebelliformia</taxon>
        <taxon>Alvinellidae</taxon>
        <taxon>Paralvinella</taxon>
    </lineage>
</organism>
<keyword evidence="2" id="KW-1185">Reference proteome</keyword>
<name>A0AAD9IY15_9ANNE</name>
<protein>
    <submittedName>
        <fullName evidence="1">Uncharacterized protein</fullName>
    </submittedName>
</protein>
<accession>A0AAD9IY15</accession>
<proteinExistence type="predicted"/>
<evidence type="ECO:0000313" key="1">
    <source>
        <dbReference type="EMBL" id="KAK2142804.1"/>
    </source>
</evidence>
<reference evidence="1" key="1">
    <citation type="journal article" date="2023" name="Mol. Biol. Evol.">
        <title>Third-Generation Sequencing Reveals the Adaptive Role of the Epigenome in Three Deep-Sea Polychaetes.</title>
        <authorList>
            <person name="Perez M."/>
            <person name="Aroh O."/>
            <person name="Sun Y."/>
            <person name="Lan Y."/>
            <person name="Juniper S.K."/>
            <person name="Young C.R."/>
            <person name="Angers B."/>
            <person name="Qian P.Y."/>
        </authorList>
    </citation>
    <scope>NUCLEOTIDE SEQUENCE</scope>
    <source>
        <strain evidence="1">P08H-3</strain>
    </source>
</reference>
<dbReference type="AlphaFoldDB" id="A0AAD9IY15"/>
<dbReference type="EMBL" id="JAODUP010000912">
    <property type="protein sequence ID" value="KAK2142804.1"/>
    <property type="molecule type" value="Genomic_DNA"/>
</dbReference>
<feature type="non-terminal residue" evidence="1">
    <location>
        <position position="1"/>
    </location>
</feature>
<gene>
    <name evidence="1" type="ORF">LSH36_912g01005</name>
</gene>
<evidence type="ECO:0000313" key="2">
    <source>
        <dbReference type="Proteomes" id="UP001208570"/>
    </source>
</evidence>